<dbReference type="EMBL" id="AOSK01000035">
    <property type="protein sequence ID" value="EYD77169.1"/>
    <property type="molecule type" value="Genomic_DNA"/>
</dbReference>
<dbReference type="PANTHER" id="PTHR42686">
    <property type="entry name" value="GH17980P-RELATED"/>
    <property type="match status" value="1"/>
</dbReference>
<dbReference type="STRING" id="442562.Rumeso_01281"/>
<dbReference type="Proteomes" id="UP000019666">
    <property type="component" value="Unassembled WGS sequence"/>
</dbReference>
<reference evidence="2 3" key="1">
    <citation type="submission" date="2013-02" db="EMBL/GenBank/DDBJ databases">
        <authorList>
            <person name="Fiebig A."/>
            <person name="Goeker M."/>
            <person name="Klenk H.-P.P."/>
        </authorList>
    </citation>
    <scope>NUCLEOTIDE SEQUENCE [LARGE SCALE GENOMIC DNA]</scope>
    <source>
        <strain evidence="2 3">DSM 19309</strain>
    </source>
</reference>
<dbReference type="HOGENOM" id="CLU_023205_5_0_5"/>
<keyword evidence="3" id="KW-1185">Reference proteome</keyword>
<dbReference type="SUPFAM" id="SSF51430">
    <property type="entry name" value="NAD(P)-linked oxidoreductase"/>
    <property type="match status" value="1"/>
</dbReference>
<dbReference type="GO" id="GO:0047834">
    <property type="term" value="F:D-threo-aldose 1-dehydrogenase activity"/>
    <property type="evidence" value="ECO:0007669"/>
    <property type="project" value="UniProtKB-EC"/>
</dbReference>
<dbReference type="InterPro" id="IPR036812">
    <property type="entry name" value="NAD(P)_OxRdtase_dom_sf"/>
</dbReference>
<name>A0A017HTU6_9RHOB</name>
<dbReference type="EC" id="1.1.1.122" evidence="2"/>
<dbReference type="GO" id="GO:0005829">
    <property type="term" value="C:cytosol"/>
    <property type="evidence" value="ECO:0007669"/>
    <property type="project" value="TreeGrafter"/>
</dbReference>
<dbReference type="Gene3D" id="3.20.20.100">
    <property type="entry name" value="NADP-dependent oxidoreductase domain"/>
    <property type="match status" value="1"/>
</dbReference>
<dbReference type="PATRIC" id="fig|442562.3.peg.1270"/>
<dbReference type="AlphaFoldDB" id="A0A017HTU6"/>
<evidence type="ECO:0000313" key="2">
    <source>
        <dbReference type="EMBL" id="EYD77169.1"/>
    </source>
</evidence>
<comment type="caution">
    <text evidence="2">The sequence shown here is derived from an EMBL/GenBank/DDBJ whole genome shotgun (WGS) entry which is preliminary data.</text>
</comment>
<dbReference type="PANTHER" id="PTHR42686:SF1">
    <property type="entry name" value="GH17980P-RELATED"/>
    <property type="match status" value="1"/>
</dbReference>
<protein>
    <submittedName>
        <fullName evidence="2">L-fuco-beta-pyranose dehydrogenase</fullName>
        <ecNumber evidence="2">1.1.1.122</ecNumber>
    </submittedName>
</protein>
<proteinExistence type="predicted"/>
<dbReference type="Pfam" id="PF00248">
    <property type="entry name" value="Aldo_ket_red"/>
    <property type="match status" value="1"/>
</dbReference>
<feature type="domain" description="NADP-dependent oxidoreductase" evidence="1">
    <location>
        <begin position="22"/>
        <end position="326"/>
    </location>
</feature>
<evidence type="ECO:0000259" key="1">
    <source>
        <dbReference type="Pfam" id="PF00248"/>
    </source>
</evidence>
<gene>
    <name evidence="2" type="ORF">Rumeso_01281</name>
</gene>
<accession>A0A017HTU6</accession>
<keyword evidence="2" id="KW-0560">Oxidoreductase</keyword>
<dbReference type="InterPro" id="IPR023210">
    <property type="entry name" value="NADP_OxRdtase_dom"/>
</dbReference>
<sequence>MQLATGAMATRAHARTGLAFTELGLGTAPLANLYRAIPQEEARAVMDTAWDGGVRHFDTAPLYGLGMAETRLNPFLKDKPRDSYVLASKVGRWLKATSFEGREGHGKWFDVPSRVGVYDYSYDGVMRSLEFSLERLGVDRVDILHTHDLDVWTHGSQEALDGWIRQFVSGGHRALHELRSQGVIRAIGLGINEWETAQWLAERAELDVILLAGRYTLLEQGAAKSFLPVCEEKGIGVIIGGPYNSGLLAGHEFYNYDAVPPELALRTKRLKAVCESHGVSLIDAAFQFPLRHKAVVSVIPGSQTVAEMESNLRAARAEIPQALWDDLAAQGLIPAGRG</sequence>
<dbReference type="InterPro" id="IPR020471">
    <property type="entry name" value="AKR"/>
</dbReference>
<organism evidence="2 3">
    <name type="scientific">Rubellimicrobium mesophilum DSM 19309</name>
    <dbReference type="NCBI Taxonomy" id="442562"/>
    <lineage>
        <taxon>Bacteria</taxon>
        <taxon>Pseudomonadati</taxon>
        <taxon>Pseudomonadota</taxon>
        <taxon>Alphaproteobacteria</taxon>
        <taxon>Rhodobacterales</taxon>
        <taxon>Roseobacteraceae</taxon>
        <taxon>Rubellimicrobium</taxon>
    </lineage>
</organism>
<evidence type="ECO:0000313" key="3">
    <source>
        <dbReference type="Proteomes" id="UP000019666"/>
    </source>
</evidence>